<sequence>MFKLCVLFAIVAAVYGAPAPAPGYLAAPALAALPSPLVTASSSQYIARNYNNLAALPIAYAASPVAYATHAIAPAYTAYAAPTLVATSSTVRCLNDAEYRNSMRMARGSGRKEDPRESSYIREPRLVFSGITLLPPISSYARINKMFKLFLLAALLAFAAAAPAPAPGAILSAPLVTSYAGAPIVSSLGTPVAYSAYSAPLAYNTYASPYSYVPYAYKAGYYI</sequence>
<accession>A0ABD2BK48</accession>
<comment type="caution">
    <text evidence="2">The sequence shown here is derived from an EMBL/GenBank/DDBJ whole genome shotgun (WGS) entry which is preliminary data.</text>
</comment>
<proteinExistence type="predicted"/>
<protein>
    <submittedName>
        <fullName evidence="2">Cuticle protein 186-like</fullName>
    </submittedName>
</protein>
<feature type="signal peptide" evidence="1">
    <location>
        <begin position="1"/>
        <end position="16"/>
    </location>
</feature>
<gene>
    <name evidence="2" type="ORF">V1477_015200</name>
</gene>
<organism evidence="2 3">
    <name type="scientific">Vespula maculifrons</name>
    <name type="common">Eastern yellow jacket</name>
    <name type="synonym">Wasp</name>
    <dbReference type="NCBI Taxonomy" id="7453"/>
    <lineage>
        <taxon>Eukaryota</taxon>
        <taxon>Metazoa</taxon>
        <taxon>Ecdysozoa</taxon>
        <taxon>Arthropoda</taxon>
        <taxon>Hexapoda</taxon>
        <taxon>Insecta</taxon>
        <taxon>Pterygota</taxon>
        <taxon>Neoptera</taxon>
        <taxon>Endopterygota</taxon>
        <taxon>Hymenoptera</taxon>
        <taxon>Apocrita</taxon>
        <taxon>Aculeata</taxon>
        <taxon>Vespoidea</taxon>
        <taxon>Vespidae</taxon>
        <taxon>Vespinae</taxon>
        <taxon>Vespula</taxon>
    </lineage>
</organism>
<keyword evidence="3" id="KW-1185">Reference proteome</keyword>
<name>A0ABD2BK48_VESMC</name>
<evidence type="ECO:0000313" key="2">
    <source>
        <dbReference type="EMBL" id="KAL2732959.1"/>
    </source>
</evidence>
<reference evidence="2 3" key="1">
    <citation type="journal article" date="2024" name="Ann. Entomol. Soc. Am.">
        <title>Genomic analyses of the southern and eastern yellowjacket wasps (Hymenoptera: Vespidae) reveal evolutionary signatures of social life.</title>
        <authorList>
            <person name="Catto M.A."/>
            <person name="Caine P.B."/>
            <person name="Orr S.E."/>
            <person name="Hunt B.G."/>
            <person name="Goodisman M.A.D."/>
        </authorList>
    </citation>
    <scope>NUCLEOTIDE SEQUENCE [LARGE SCALE GENOMIC DNA]</scope>
    <source>
        <strain evidence="2">232</strain>
        <tissue evidence="2">Head and thorax</tissue>
    </source>
</reference>
<keyword evidence="1" id="KW-0732">Signal</keyword>
<dbReference type="AlphaFoldDB" id="A0ABD2BK48"/>
<evidence type="ECO:0000256" key="1">
    <source>
        <dbReference type="SAM" id="SignalP"/>
    </source>
</evidence>
<dbReference type="Proteomes" id="UP001607303">
    <property type="component" value="Unassembled WGS sequence"/>
</dbReference>
<feature type="chain" id="PRO_5044795366" evidence="1">
    <location>
        <begin position="17"/>
        <end position="223"/>
    </location>
</feature>
<dbReference type="EMBL" id="JAYRBN010000075">
    <property type="protein sequence ID" value="KAL2732959.1"/>
    <property type="molecule type" value="Genomic_DNA"/>
</dbReference>
<evidence type="ECO:0000313" key="3">
    <source>
        <dbReference type="Proteomes" id="UP001607303"/>
    </source>
</evidence>